<gene>
    <name evidence="1" type="ORF">CYK21_00890</name>
</gene>
<dbReference type="AlphaFoldDB" id="A0A2I1YIH4"/>
<sequence length="78" mass="9106">MCTSDVHPLHPFFGKFGWRKMKMVRRSRLGVAPPRMSFYVSLCADKKIGADRRPSKKGVLFGYKSQPRQYHNDSLYQI</sequence>
<dbReference type="EMBL" id="PKIB01000001">
    <property type="protein sequence ID" value="PLA54700.1"/>
    <property type="molecule type" value="Genomic_DNA"/>
</dbReference>
<reference evidence="1 2" key="1">
    <citation type="submission" date="2017-12" db="EMBL/GenBank/DDBJ databases">
        <title>Phylogenetic diversity of female urinary microbiome.</title>
        <authorList>
            <person name="Thomas-White K."/>
            <person name="Wolfe A.J."/>
        </authorList>
    </citation>
    <scope>NUCLEOTIDE SEQUENCE [LARGE SCALE GENOMIC DNA]</scope>
    <source>
        <strain evidence="1 2">UMB0733</strain>
    </source>
</reference>
<dbReference type="Proteomes" id="UP000235073">
    <property type="component" value="Unassembled WGS sequence"/>
</dbReference>
<name>A0A2I1YIH4_STRMC</name>
<proteinExistence type="predicted"/>
<comment type="caution">
    <text evidence="1">The sequence shown here is derived from an EMBL/GenBank/DDBJ whole genome shotgun (WGS) entry which is preliminary data.</text>
</comment>
<protein>
    <submittedName>
        <fullName evidence="1">Uncharacterized protein</fullName>
    </submittedName>
</protein>
<accession>A0A2I1YIH4</accession>
<organism evidence="1 2">
    <name type="scientific">Streptococcus macedonicus</name>
    <name type="common">Streptococcus gallolyticus macedonicus</name>
    <dbReference type="NCBI Taxonomy" id="59310"/>
    <lineage>
        <taxon>Bacteria</taxon>
        <taxon>Bacillati</taxon>
        <taxon>Bacillota</taxon>
        <taxon>Bacilli</taxon>
        <taxon>Lactobacillales</taxon>
        <taxon>Streptococcaceae</taxon>
        <taxon>Streptococcus</taxon>
    </lineage>
</organism>
<evidence type="ECO:0000313" key="1">
    <source>
        <dbReference type="EMBL" id="PLA54700.1"/>
    </source>
</evidence>
<evidence type="ECO:0000313" key="2">
    <source>
        <dbReference type="Proteomes" id="UP000235073"/>
    </source>
</evidence>